<dbReference type="InterPro" id="IPR019775">
    <property type="entry name" value="WD40_repeat_CS"/>
</dbReference>
<reference evidence="4 5" key="1">
    <citation type="submission" date="2016-11" db="EMBL/GenBank/DDBJ databases">
        <title>The macronuclear genome of Stentor coeruleus: a giant cell with tiny introns.</title>
        <authorList>
            <person name="Slabodnick M."/>
            <person name="Ruby J.G."/>
            <person name="Reiff S.B."/>
            <person name="Swart E.C."/>
            <person name="Gosai S."/>
            <person name="Prabakaran S."/>
            <person name="Witkowska E."/>
            <person name="Larue G.E."/>
            <person name="Fisher S."/>
            <person name="Freeman R.M."/>
            <person name="Gunawardena J."/>
            <person name="Chu W."/>
            <person name="Stover N.A."/>
            <person name="Gregory B.D."/>
            <person name="Nowacki M."/>
            <person name="Derisi J."/>
            <person name="Roy S.W."/>
            <person name="Marshall W.F."/>
            <person name="Sood P."/>
        </authorList>
    </citation>
    <scope>NUCLEOTIDE SEQUENCE [LARGE SCALE GENOMIC DNA]</scope>
    <source>
        <strain evidence="4">WM001</strain>
    </source>
</reference>
<dbReference type="PROSITE" id="PS50082">
    <property type="entry name" value="WD_REPEATS_2"/>
    <property type="match status" value="8"/>
</dbReference>
<dbReference type="PROSITE" id="PS50231">
    <property type="entry name" value="RICIN_B_LECTIN"/>
    <property type="match status" value="1"/>
</dbReference>
<evidence type="ECO:0000256" key="1">
    <source>
        <dbReference type="ARBA" id="ARBA00022574"/>
    </source>
</evidence>
<dbReference type="Proteomes" id="UP000187209">
    <property type="component" value="Unassembled WGS sequence"/>
</dbReference>
<dbReference type="InterPro" id="IPR015943">
    <property type="entry name" value="WD40/YVTN_repeat-like_dom_sf"/>
</dbReference>
<dbReference type="PANTHER" id="PTHR44129">
    <property type="entry name" value="WD REPEAT-CONTAINING PROTEIN POP1"/>
    <property type="match status" value="1"/>
</dbReference>
<protein>
    <recommendedName>
        <fullName evidence="6">C2H2-type domain-containing protein</fullName>
    </recommendedName>
</protein>
<name>A0A1R2BH20_9CILI</name>
<evidence type="ECO:0000256" key="2">
    <source>
        <dbReference type="ARBA" id="ARBA00022737"/>
    </source>
</evidence>
<feature type="repeat" description="WD" evidence="3">
    <location>
        <begin position="427"/>
        <end position="460"/>
    </location>
</feature>
<dbReference type="InterPro" id="IPR050349">
    <property type="entry name" value="WD_LIS1/nudF_dynein_reg"/>
</dbReference>
<dbReference type="SUPFAM" id="SSF50978">
    <property type="entry name" value="WD40 repeat-like"/>
    <property type="match status" value="2"/>
</dbReference>
<evidence type="ECO:0000313" key="4">
    <source>
        <dbReference type="EMBL" id="OMJ76041.1"/>
    </source>
</evidence>
<feature type="repeat" description="WD" evidence="3">
    <location>
        <begin position="385"/>
        <end position="426"/>
    </location>
</feature>
<dbReference type="Pfam" id="PF00400">
    <property type="entry name" value="WD40"/>
    <property type="match status" value="12"/>
</dbReference>
<feature type="repeat" description="WD" evidence="3">
    <location>
        <begin position="219"/>
        <end position="260"/>
    </location>
</feature>
<proteinExistence type="predicted"/>
<dbReference type="InterPro" id="IPR001680">
    <property type="entry name" value="WD40_rpt"/>
</dbReference>
<evidence type="ECO:0000313" key="5">
    <source>
        <dbReference type="Proteomes" id="UP000187209"/>
    </source>
</evidence>
<keyword evidence="5" id="KW-1185">Reference proteome</keyword>
<feature type="repeat" description="WD" evidence="3">
    <location>
        <begin position="468"/>
        <end position="501"/>
    </location>
</feature>
<dbReference type="PRINTS" id="PR00320">
    <property type="entry name" value="GPROTEINBRPT"/>
</dbReference>
<accession>A0A1R2BH20</accession>
<comment type="caution">
    <text evidence="4">The sequence shown here is derived from an EMBL/GenBank/DDBJ whole genome shotgun (WGS) entry which is preliminary data.</text>
</comment>
<feature type="repeat" description="WD" evidence="3">
    <location>
        <begin position="610"/>
        <end position="651"/>
    </location>
</feature>
<feature type="repeat" description="WD" evidence="3">
    <location>
        <begin position="652"/>
        <end position="685"/>
    </location>
</feature>
<keyword evidence="1 3" id="KW-0853">WD repeat</keyword>
<dbReference type="InterPro" id="IPR020472">
    <property type="entry name" value="WD40_PAC1"/>
</dbReference>
<sequence>MECYFCGKKSIIQCNICEETLLCEICKFYHLSYHDDKKEEEIFGPVTLKFSEIKLKLLNESIEKYLRTILRQKKVILKEALINNCKDEIIVKNAMDELENMNEEYTRFLSKSTFNIEDFIKAEKILRESLEFVFPDFKTGILTKNEKICKTQIFKQNKATIQSDYGILLEGHNDPILCAVISYDCHFLITGSQSPSNMLQTNISVRAWNLYNLKQFAEFQGHSQNVVSVAITKDNQYIISGSIDNTVRLWNLYEKRLENIFKGHTGSISQVAVTSDNQYIISASNDRTISVWNLFYLNNHTVFKGHTDHVSALKITNDDLYVISGSSDMTIRIWDIKNKCQVKVVTTNRVVVLDLLIDNDICIFRGWSQHLYVWNMHESDVIEIFEGHTANVGSFAISCDKQIIVSGSSDKSIIVWNLATKEQIAVLKGHSNRVTTVAIANNNSFIVSGSSDTTVRMWDLGGCEIAVLKGHKDEIIKVFIIFDNAYAISISYDKTIIMWNLLNKCQELKCSGHNSGLSCFAISSDNLLGVSGSGTINNCEKFSDNSVRVWDLIEKHEILIFNGHTSRVNCVAITNNKNFVVSGSGCNFNQNKDNSVRVWNILENREIAIFNGHTDSVNGVAISNDGKLVVSGSKDKSVRIWKVEGQELDAILEGHTDSVRCVEITKNQQFILSGSEDKSIRIWSICKRQQEAILEKHKTFVTSLRILYDDQYVVSNSDHETIIWNLNSRKVEINTDSYERFCGISSDETICLSDPKKKTIKVWNVKEKECIASFKDKSNVCFASLTLDCKFLVTKNLENFITIWNLDKKSIEISFKCLVKGINDSAVTSNANYVVFGYKGNHISVWKTNKKDSNDKNTTLISKSYKHRNYNQQVRYKNIQKLLLLREKSKINFSDNLQTKCFNYLTLRKKSNKAYIGCLNSLSSFDLKNAETKPKLFFNKITEDLYKSYPHFRHIIDFRRNKS</sequence>
<keyword evidence="2" id="KW-0677">Repeat</keyword>
<dbReference type="EMBL" id="MPUH01000655">
    <property type="protein sequence ID" value="OMJ76041.1"/>
    <property type="molecule type" value="Genomic_DNA"/>
</dbReference>
<dbReference type="CDD" id="cd00200">
    <property type="entry name" value="WD40"/>
    <property type="match status" value="1"/>
</dbReference>
<dbReference type="SMART" id="SM00320">
    <property type="entry name" value="WD40"/>
    <property type="match status" value="14"/>
</dbReference>
<evidence type="ECO:0000256" key="3">
    <source>
        <dbReference type="PROSITE-ProRule" id="PRU00221"/>
    </source>
</evidence>
<dbReference type="AlphaFoldDB" id="A0A1R2BH20"/>
<dbReference type="Gene3D" id="2.130.10.10">
    <property type="entry name" value="YVTN repeat-like/Quinoprotein amine dehydrogenase"/>
    <property type="match status" value="6"/>
</dbReference>
<dbReference type="PROSITE" id="PS50294">
    <property type="entry name" value="WD_REPEATS_REGION"/>
    <property type="match status" value="7"/>
</dbReference>
<gene>
    <name evidence="4" type="ORF">SteCoe_24675</name>
</gene>
<feature type="repeat" description="WD" evidence="3">
    <location>
        <begin position="303"/>
        <end position="344"/>
    </location>
</feature>
<evidence type="ECO:0008006" key="6">
    <source>
        <dbReference type="Google" id="ProtNLM"/>
    </source>
</evidence>
<dbReference type="InterPro" id="IPR036322">
    <property type="entry name" value="WD40_repeat_dom_sf"/>
</dbReference>
<dbReference type="PROSITE" id="PS00678">
    <property type="entry name" value="WD_REPEATS_1"/>
    <property type="match status" value="6"/>
</dbReference>
<organism evidence="4 5">
    <name type="scientific">Stentor coeruleus</name>
    <dbReference type="NCBI Taxonomy" id="5963"/>
    <lineage>
        <taxon>Eukaryota</taxon>
        <taxon>Sar</taxon>
        <taxon>Alveolata</taxon>
        <taxon>Ciliophora</taxon>
        <taxon>Postciliodesmatophora</taxon>
        <taxon>Heterotrichea</taxon>
        <taxon>Heterotrichida</taxon>
        <taxon>Stentoridae</taxon>
        <taxon>Stentor</taxon>
    </lineage>
</organism>
<feature type="repeat" description="WD" evidence="3">
    <location>
        <begin position="261"/>
        <end position="294"/>
    </location>
</feature>